<dbReference type="HOGENOM" id="CLU_2924127_0_0_1"/>
<dbReference type="RefSeq" id="XP_007317009.1">
    <property type="nucleotide sequence ID" value="XM_007316947.1"/>
</dbReference>
<protein>
    <submittedName>
        <fullName evidence="1">Uncharacterized protein</fullName>
    </submittedName>
</protein>
<dbReference type="KEGG" id="sla:SERLADRAFT_386037"/>
<name>F8NRV0_SERL9</name>
<sequence length="61" mass="6914">MFIRFHHFDALLVEKGFDHAVKGEEKIEHLDSNVQCKCEVAEIKPQCPTIPCETNGQSVCL</sequence>
<accession>F8NRV0</accession>
<dbReference type="GeneID" id="18811190"/>
<dbReference type="EMBL" id="GL945432">
    <property type="protein sequence ID" value="EGO26836.1"/>
    <property type="molecule type" value="Genomic_DNA"/>
</dbReference>
<reference evidence="1" key="1">
    <citation type="submission" date="2011-04" db="EMBL/GenBank/DDBJ databases">
        <title>Evolution of plant cell wall degrading machinery underlies the functional diversity of forest fungi.</title>
        <authorList>
            <consortium name="US DOE Joint Genome Institute (JGI-PGF)"/>
            <person name="Eastwood D.C."/>
            <person name="Floudas D."/>
            <person name="Binder M."/>
            <person name="Majcherczyk A."/>
            <person name="Schneider P."/>
            <person name="Aerts A."/>
            <person name="Asiegbu F.O."/>
            <person name="Baker S.E."/>
            <person name="Barry K."/>
            <person name="Bendiksby M."/>
            <person name="Blumentritt M."/>
            <person name="Coutinho P.M."/>
            <person name="Cullen D."/>
            <person name="Cullen D."/>
            <person name="Gathman A."/>
            <person name="Goodell B."/>
            <person name="Henrissat B."/>
            <person name="Ihrmark K."/>
            <person name="Kauserud H."/>
            <person name="Kohler A."/>
            <person name="LaButti K."/>
            <person name="Lapidus A."/>
            <person name="Lavin J.L."/>
            <person name="Lee Y.-H."/>
            <person name="Lindquist E."/>
            <person name="Lilly W."/>
            <person name="Lucas S."/>
            <person name="Morin E."/>
            <person name="Murat C."/>
            <person name="Oguiza J.A."/>
            <person name="Park J."/>
            <person name="Pisabarro A.G."/>
            <person name="Riley R."/>
            <person name="Rosling A."/>
            <person name="Salamov A."/>
            <person name="Schmidt O."/>
            <person name="Schmutz J."/>
            <person name="Skrede I."/>
            <person name="Stenlid J."/>
            <person name="Wiebenga A."/>
            <person name="Xie X."/>
            <person name="Kues U."/>
            <person name="Hibbett D.S."/>
            <person name="Hoffmeister D."/>
            <person name="Hogberg N."/>
            <person name="Martin F."/>
            <person name="Grigoriev I.V."/>
            <person name="Watkinson S.C."/>
        </authorList>
    </citation>
    <scope>NUCLEOTIDE SEQUENCE</scope>
    <source>
        <strain evidence="1">S7.9</strain>
    </source>
</reference>
<organism>
    <name type="scientific">Serpula lacrymans var. lacrymans (strain S7.9)</name>
    <name type="common">Dry rot fungus</name>
    <dbReference type="NCBI Taxonomy" id="578457"/>
    <lineage>
        <taxon>Eukaryota</taxon>
        <taxon>Fungi</taxon>
        <taxon>Dikarya</taxon>
        <taxon>Basidiomycota</taxon>
        <taxon>Agaricomycotina</taxon>
        <taxon>Agaricomycetes</taxon>
        <taxon>Agaricomycetidae</taxon>
        <taxon>Boletales</taxon>
        <taxon>Coniophorineae</taxon>
        <taxon>Serpulaceae</taxon>
        <taxon>Serpula</taxon>
    </lineage>
</organism>
<proteinExistence type="predicted"/>
<dbReference type="Proteomes" id="UP000008064">
    <property type="component" value="Unassembled WGS sequence"/>
</dbReference>
<evidence type="ECO:0000313" key="1">
    <source>
        <dbReference type="EMBL" id="EGO26836.1"/>
    </source>
</evidence>
<dbReference type="AlphaFoldDB" id="F8NRV0"/>
<gene>
    <name evidence="1" type="ORF">SERLADRAFT_386037</name>
</gene>